<gene>
    <name evidence="3" type="ORF">J0M35_06645</name>
</gene>
<feature type="region of interest" description="Disordered" evidence="1">
    <location>
        <begin position="22"/>
        <end position="49"/>
    </location>
</feature>
<sequence>MLKLKTVSLTLAITLGSAFGTAAQAASPGPWPGSPPQGTPAPGAPVSTLRTPLIPGQQTGAPFIPAIEGQPPAIGDGPTPVPVTPGMGGAPTLLPWVPSIPTTQIDNDFSGIPLPISPAVVSPPGVLGPSLTGVVPAPPSTPGADPGSLTAPFGSFNPAQQVNIIPSGGIAGTGGYYTSIPTVRRGGQETRQWDLRGRNSAIGMGPDDGSQDNIERLGPWAGWGTVTGVPTGNGLRHSALDLGGGQRFQAGGQTISTGSTIQDYGLSSTRNNPIASLSANQSYEFGQGMRRIPKFSHKTTDFGLPLTMPSAANSNPQKTGQKLLPSAVITNF</sequence>
<keyword evidence="2" id="KW-0732">Signal</keyword>
<organism evidence="3 4">
    <name type="scientific">Candidatus Obscuribacter phosphatis</name>
    <dbReference type="NCBI Taxonomy" id="1906157"/>
    <lineage>
        <taxon>Bacteria</taxon>
        <taxon>Bacillati</taxon>
        <taxon>Candidatus Melainabacteria</taxon>
        <taxon>Candidatus Obscuribacterales</taxon>
        <taxon>Candidatus Obscuribacteraceae</taxon>
        <taxon>Candidatus Obscuribacter</taxon>
    </lineage>
</organism>
<protein>
    <submittedName>
        <fullName evidence="3">Uncharacterized protein</fullName>
    </submittedName>
</protein>
<feature type="compositionally biased region" description="Pro residues" evidence="1">
    <location>
        <begin position="29"/>
        <end position="43"/>
    </location>
</feature>
<feature type="signal peptide" evidence="2">
    <location>
        <begin position="1"/>
        <end position="25"/>
    </location>
</feature>
<evidence type="ECO:0000256" key="1">
    <source>
        <dbReference type="SAM" id="MobiDB-lite"/>
    </source>
</evidence>
<evidence type="ECO:0000313" key="4">
    <source>
        <dbReference type="Proteomes" id="UP000664277"/>
    </source>
</evidence>
<reference evidence="3" key="1">
    <citation type="submission" date="2021-02" db="EMBL/GenBank/DDBJ databases">
        <title>Genome-Resolved Metagenomics of a Microbial Community Performing Photosynthetic Biological Nutrient Removal.</title>
        <authorList>
            <person name="Mcdaniel E.A."/>
        </authorList>
    </citation>
    <scope>NUCLEOTIDE SEQUENCE</scope>
    <source>
        <strain evidence="3">UWPOB_OBS1</strain>
    </source>
</reference>
<dbReference type="AlphaFoldDB" id="A0A8J7TKY7"/>
<accession>A0A8J7TKY7</accession>
<dbReference type="Proteomes" id="UP000664277">
    <property type="component" value="Unassembled WGS sequence"/>
</dbReference>
<proteinExistence type="predicted"/>
<evidence type="ECO:0000256" key="2">
    <source>
        <dbReference type="SAM" id="SignalP"/>
    </source>
</evidence>
<comment type="caution">
    <text evidence="3">The sequence shown here is derived from an EMBL/GenBank/DDBJ whole genome shotgun (WGS) entry which is preliminary data.</text>
</comment>
<name>A0A8J7TKY7_9BACT</name>
<evidence type="ECO:0000313" key="3">
    <source>
        <dbReference type="EMBL" id="MBN8660024.1"/>
    </source>
</evidence>
<feature type="chain" id="PRO_5035244415" evidence="2">
    <location>
        <begin position="26"/>
        <end position="332"/>
    </location>
</feature>
<dbReference type="EMBL" id="JAFLCK010000007">
    <property type="protein sequence ID" value="MBN8660024.1"/>
    <property type="molecule type" value="Genomic_DNA"/>
</dbReference>